<dbReference type="Proteomes" id="UP000307380">
    <property type="component" value="Unassembled WGS sequence"/>
</dbReference>
<dbReference type="Pfam" id="PF07963">
    <property type="entry name" value="N_methyl"/>
    <property type="match status" value="1"/>
</dbReference>
<dbReference type="PROSITE" id="PS00409">
    <property type="entry name" value="PROKAR_NTER_METHYL"/>
    <property type="match status" value="1"/>
</dbReference>
<keyword evidence="1" id="KW-1133">Transmembrane helix</keyword>
<protein>
    <submittedName>
        <fullName evidence="2">Type II secretion system protein</fullName>
    </submittedName>
</protein>
<dbReference type="AlphaFoldDB" id="A0A4S4FME3"/>
<accession>A0A4S4FME3</accession>
<gene>
    <name evidence="2" type="ORF">E6C70_15460</name>
</gene>
<proteinExistence type="predicted"/>
<comment type="caution">
    <text evidence="2">The sequence shown here is derived from an EMBL/GenBank/DDBJ whole genome shotgun (WGS) entry which is preliminary data.</text>
</comment>
<dbReference type="EMBL" id="SSSN01000014">
    <property type="protein sequence ID" value="THG30426.1"/>
    <property type="molecule type" value="Genomic_DNA"/>
</dbReference>
<dbReference type="OrthoDB" id="3295619at2"/>
<keyword evidence="1" id="KW-0472">Membrane</keyword>
<organism evidence="2 3">
    <name type="scientific">Orlajensenia flava</name>
    <dbReference type="NCBI Taxonomy" id="2565934"/>
    <lineage>
        <taxon>Bacteria</taxon>
        <taxon>Bacillati</taxon>
        <taxon>Actinomycetota</taxon>
        <taxon>Actinomycetes</taxon>
        <taxon>Micrococcales</taxon>
        <taxon>Microbacteriaceae</taxon>
        <taxon>Orlajensenia</taxon>
    </lineage>
</organism>
<evidence type="ECO:0000256" key="1">
    <source>
        <dbReference type="SAM" id="Phobius"/>
    </source>
</evidence>
<dbReference type="RefSeq" id="WP_136425393.1">
    <property type="nucleotide sequence ID" value="NZ_SSSN01000014.1"/>
</dbReference>
<evidence type="ECO:0000313" key="2">
    <source>
        <dbReference type="EMBL" id="THG30426.1"/>
    </source>
</evidence>
<feature type="transmembrane region" description="Helical" evidence="1">
    <location>
        <begin position="21"/>
        <end position="40"/>
    </location>
</feature>
<evidence type="ECO:0000313" key="3">
    <source>
        <dbReference type="Proteomes" id="UP000307380"/>
    </source>
</evidence>
<dbReference type="SUPFAM" id="SSF54523">
    <property type="entry name" value="Pili subunits"/>
    <property type="match status" value="1"/>
</dbReference>
<sequence>MLIDALRRRFRRDGGFTLIEVITAIFVISILATSALYFYLNGLNISHAQERRQLAITVANEAMETARGATLGKTVNDVRVGIQAIYAGRDGAKVRQAFLDNLGVPGVAQTYPQWDASATSTSSPVFKVDPVPEVARSGTTFSVATLVGLCYQPTSGGDCIRLAPPPAIPPVATPVGYTPLTRIIVTVTWTAGSECTAGCRYSVSSLVDSNTDLQWNSVP</sequence>
<dbReference type="InterPro" id="IPR012902">
    <property type="entry name" value="N_methyl_site"/>
</dbReference>
<name>A0A4S4FME3_9MICO</name>
<reference evidence="2 3" key="1">
    <citation type="submission" date="2019-04" db="EMBL/GenBank/DDBJ databases">
        <authorList>
            <person name="Jiang L."/>
        </authorList>
    </citation>
    <scope>NUCLEOTIDE SEQUENCE [LARGE SCALE GENOMIC DNA]</scope>
    <source>
        <strain evidence="2 3">YIM 131861</strain>
    </source>
</reference>
<dbReference type="NCBIfam" id="TIGR02532">
    <property type="entry name" value="IV_pilin_GFxxxE"/>
    <property type="match status" value="1"/>
</dbReference>
<keyword evidence="1" id="KW-0812">Transmembrane</keyword>
<dbReference type="InterPro" id="IPR045584">
    <property type="entry name" value="Pilin-like"/>
</dbReference>
<keyword evidence="3" id="KW-1185">Reference proteome</keyword>